<dbReference type="EMBL" id="KR029578">
    <property type="protein sequence ID" value="AKH46074.1"/>
    <property type="molecule type" value="Genomic_DNA"/>
</dbReference>
<name>A0A0F7L0M1_9VIRU</name>
<keyword evidence="1" id="KW-1133">Transmembrane helix</keyword>
<evidence type="ECO:0000313" key="2">
    <source>
        <dbReference type="EMBL" id="AKH46074.1"/>
    </source>
</evidence>
<proteinExistence type="predicted"/>
<evidence type="ECO:0000256" key="1">
    <source>
        <dbReference type="SAM" id="Phobius"/>
    </source>
</evidence>
<sequence>MLLTLNRYGVSYEPIQALAVRPTVLILNYGLIPVLYYVLVLDKAEFLNLFA</sequence>
<feature type="transmembrane region" description="Helical" evidence="1">
    <location>
        <begin position="20"/>
        <end position="39"/>
    </location>
</feature>
<reference evidence="2" key="2">
    <citation type="submission" date="2015-03" db="EMBL/GenBank/DDBJ databases">
        <authorList>
            <person name="Chow C.-E.T."/>
            <person name="Winget D.M."/>
            <person name="White R.A.III."/>
            <person name="Hallam S.J."/>
            <person name="Suttle C.A."/>
        </authorList>
    </citation>
    <scope>NUCLEOTIDE SEQUENCE</scope>
    <source>
        <strain evidence="2">Anoxic3_3</strain>
    </source>
</reference>
<keyword evidence="1" id="KW-0472">Membrane</keyword>
<protein>
    <submittedName>
        <fullName evidence="2">Uncharacterized protein</fullName>
    </submittedName>
</protein>
<accession>A0A0F7L0M1</accession>
<organism evidence="2">
    <name type="scientific">uncultured marine virus</name>
    <dbReference type="NCBI Taxonomy" id="186617"/>
    <lineage>
        <taxon>Viruses</taxon>
        <taxon>environmental samples</taxon>
    </lineage>
</organism>
<keyword evidence="1" id="KW-0812">Transmembrane</keyword>
<reference evidence="2" key="1">
    <citation type="journal article" date="2015" name="Front. Microbiol.">
        <title>Combining genomic sequencing methods to explore viral diversity and reveal potential virus-host interactions.</title>
        <authorList>
            <person name="Chow C.E."/>
            <person name="Winget D.M."/>
            <person name="White R.A.III."/>
            <person name="Hallam S.J."/>
            <person name="Suttle C.A."/>
        </authorList>
    </citation>
    <scope>NUCLEOTIDE SEQUENCE</scope>
    <source>
        <strain evidence="2">Anoxic3_3</strain>
    </source>
</reference>